<evidence type="ECO:0000313" key="3">
    <source>
        <dbReference type="Proteomes" id="UP000693970"/>
    </source>
</evidence>
<feature type="compositionally biased region" description="Basic and acidic residues" evidence="1">
    <location>
        <begin position="905"/>
        <end position="920"/>
    </location>
</feature>
<feature type="compositionally biased region" description="Polar residues" evidence="1">
    <location>
        <begin position="420"/>
        <end position="448"/>
    </location>
</feature>
<feature type="compositionally biased region" description="Basic and acidic residues" evidence="1">
    <location>
        <begin position="737"/>
        <end position="747"/>
    </location>
</feature>
<dbReference type="Proteomes" id="UP000693970">
    <property type="component" value="Unassembled WGS sequence"/>
</dbReference>
<feature type="compositionally biased region" description="Basic and acidic residues" evidence="1">
    <location>
        <begin position="871"/>
        <end position="880"/>
    </location>
</feature>
<reference evidence="2" key="1">
    <citation type="journal article" date="2021" name="Sci. Rep.">
        <title>Diploid genomic architecture of Nitzschia inconspicua, an elite biomass production diatom.</title>
        <authorList>
            <person name="Oliver A."/>
            <person name="Podell S."/>
            <person name="Pinowska A."/>
            <person name="Traller J.C."/>
            <person name="Smith S.R."/>
            <person name="McClure R."/>
            <person name="Beliaev A."/>
            <person name="Bohutskyi P."/>
            <person name="Hill E.A."/>
            <person name="Rabines A."/>
            <person name="Zheng H."/>
            <person name="Allen L.Z."/>
            <person name="Kuo A."/>
            <person name="Grigoriev I.V."/>
            <person name="Allen A.E."/>
            <person name="Hazlebeck D."/>
            <person name="Allen E.E."/>
        </authorList>
    </citation>
    <scope>NUCLEOTIDE SEQUENCE</scope>
    <source>
        <strain evidence="2">Hildebrandi</strain>
    </source>
</reference>
<evidence type="ECO:0000313" key="2">
    <source>
        <dbReference type="EMBL" id="KAG7370738.1"/>
    </source>
</evidence>
<dbReference type="AlphaFoldDB" id="A0A9K3Q4D6"/>
<feature type="compositionally biased region" description="Basic and acidic residues" evidence="1">
    <location>
        <begin position="685"/>
        <end position="694"/>
    </location>
</feature>
<feature type="compositionally biased region" description="Basic and acidic residues" evidence="1">
    <location>
        <begin position="123"/>
        <end position="149"/>
    </location>
</feature>
<organism evidence="2 3">
    <name type="scientific">Nitzschia inconspicua</name>
    <dbReference type="NCBI Taxonomy" id="303405"/>
    <lineage>
        <taxon>Eukaryota</taxon>
        <taxon>Sar</taxon>
        <taxon>Stramenopiles</taxon>
        <taxon>Ochrophyta</taxon>
        <taxon>Bacillariophyta</taxon>
        <taxon>Bacillariophyceae</taxon>
        <taxon>Bacillariophycidae</taxon>
        <taxon>Bacillariales</taxon>
        <taxon>Bacillariaceae</taxon>
        <taxon>Nitzschia</taxon>
    </lineage>
</organism>
<feature type="compositionally biased region" description="Polar residues" evidence="1">
    <location>
        <begin position="321"/>
        <end position="340"/>
    </location>
</feature>
<feature type="region of interest" description="Disordered" evidence="1">
    <location>
        <begin position="626"/>
        <end position="759"/>
    </location>
</feature>
<evidence type="ECO:0000256" key="1">
    <source>
        <dbReference type="SAM" id="MobiDB-lite"/>
    </source>
</evidence>
<feature type="compositionally biased region" description="Basic and acidic residues" evidence="1">
    <location>
        <begin position="465"/>
        <end position="474"/>
    </location>
</feature>
<feature type="region of interest" description="Disordered" evidence="1">
    <location>
        <begin position="864"/>
        <end position="937"/>
    </location>
</feature>
<feature type="compositionally biased region" description="Basic and acidic residues" evidence="1">
    <location>
        <begin position="244"/>
        <end position="255"/>
    </location>
</feature>
<feature type="compositionally biased region" description="Polar residues" evidence="1">
    <location>
        <begin position="724"/>
        <end position="735"/>
    </location>
</feature>
<feature type="region of interest" description="Disordered" evidence="1">
    <location>
        <begin position="222"/>
        <end position="354"/>
    </location>
</feature>
<feature type="compositionally biased region" description="Polar residues" evidence="1">
    <location>
        <begin position="389"/>
        <end position="402"/>
    </location>
</feature>
<comment type="caution">
    <text evidence="2">The sequence shown here is derived from an EMBL/GenBank/DDBJ whole genome shotgun (WGS) entry which is preliminary data.</text>
</comment>
<name>A0A9K3Q4D6_9STRA</name>
<protein>
    <submittedName>
        <fullName evidence="2">Uncharacterized protein</fullName>
    </submittedName>
</protein>
<accession>A0A9K3Q4D6</accession>
<keyword evidence="3" id="KW-1185">Reference proteome</keyword>
<proteinExistence type="predicted"/>
<feature type="compositionally biased region" description="Polar residues" evidence="1">
    <location>
        <begin position="641"/>
        <end position="659"/>
    </location>
</feature>
<sequence length="937" mass="105184">MRLDQRFNRPDPSTRWKGDGDINCDYRVRHANRFEVGKNTPSTSSAVVETVYRKPRTYANVHEYDEQSHVVDRVPTAVGFHSFDSMDEIKSRHSRYDIEVESLDNKLDLDWVVDQIPDTRNAPNEEEHTFEQENDPEREPPIEKPHVENAEEEDAVSEIGRYAAVAIDESIMSVDSDSCPALWVNESQEDIRLRTKDYKEALEEAKRLKGLNDVRMEKERDIKQNAELSSTKRTIRRGRQAVELQKKEENERGVESVDSLGDNADTKEIECSSEVSSMKHNRKAAGWNRWMPHFLRESKSVSSGTRKSASSSQEPSSRASTPMTTASTQNDTQGNKSNIYKPSRTGPIDVDEISTVETFNEHSTASKTSSNLHATSIDVIRSFKNSIENASTANGSKGSSKSEASRESLRQKSLVDIVDDSSNAPVPNSIHENNSAPKEQSGFVSVTSPERPVASKSSNWKVSRNKPDDIHCQDTKGTLRSSQEKFNKPSSDSLVPKEADANPSTIITKDTSVDPPGAESLAVLQKRSSGRSSSRRSRDNDSESSDNDNDSYASSDRQVSNDDIIKAVPGKKPGADDHDVVKNIDGLTSWIISGFDSLAGVGLKNPIRFLDWSGEETRMYYVEHANASQVDPPTPAVADNDGTSQGPKDQSSAALSESPENMVISPRSQVGDISRSGPGENGQFDYEKQEEARNAIKSPRRARDQREPNKFLVGKPGLVKQRIATISSREMQQRSPALDHDEKEGKLKTSISNGRGEVKSLKLQTGVEVKVHDTTEQQIEQRNREVLERRSRKLMRDNVSISSIEIPTPNREKTEDEYSVSILGLQKGERTPNIEDERILIHQHSKTAQSPLKKDEQCIERQKLRQQRIVGDQRKSDTFKKSKHRKYSQSPHQSRSRGKSPSVKKRQETVKVTRTIETRKATKKPRKNFPLFGRKKK</sequence>
<dbReference type="EMBL" id="JAGRRH010000004">
    <property type="protein sequence ID" value="KAG7370738.1"/>
    <property type="molecule type" value="Genomic_DNA"/>
</dbReference>
<reference evidence="2" key="2">
    <citation type="submission" date="2021-04" db="EMBL/GenBank/DDBJ databases">
        <authorList>
            <person name="Podell S."/>
        </authorList>
    </citation>
    <scope>NUCLEOTIDE SEQUENCE</scope>
    <source>
        <strain evidence="2">Hildebrandi</strain>
    </source>
</reference>
<feature type="region of interest" description="Disordered" evidence="1">
    <location>
        <begin position="389"/>
        <end position="578"/>
    </location>
</feature>
<feature type="region of interest" description="Disordered" evidence="1">
    <location>
        <begin position="118"/>
        <end position="155"/>
    </location>
</feature>
<gene>
    <name evidence="2" type="ORF">IV203_019308</name>
</gene>
<feature type="compositionally biased region" description="Basic residues" evidence="1">
    <location>
        <begin position="894"/>
        <end position="904"/>
    </location>
</feature>
<feature type="compositionally biased region" description="Low complexity" evidence="1">
    <location>
        <begin position="308"/>
        <end position="320"/>
    </location>
</feature>
<feature type="compositionally biased region" description="Basic residues" evidence="1">
    <location>
        <begin position="921"/>
        <end position="937"/>
    </location>
</feature>